<feature type="active site" description="Proton donor" evidence="4">
    <location>
        <position position="159"/>
    </location>
</feature>
<evidence type="ECO:0000256" key="4">
    <source>
        <dbReference type="PROSITE-ProRule" id="PRU01100"/>
    </source>
</evidence>
<dbReference type="EMBL" id="BAAAYL010000001">
    <property type="protein sequence ID" value="GAA3374438.1"/>
    <property type="molecule type" value="Genomic_DNA"/>
</dbReference>
<dbReference type="InterPro" id="IPR017853">
    <property type="entry name" value="GH"/>
</dbReference>
<gene>
    <name evidence="7" type="ORF">GCM10020367_38290</name>
</gene>
<dbReference type="PANTHER" id="PTHR40079:SF4">
    <property type="entry name" value="GH26 DOMAIN-CONTAINING PROTEIN-RELATED"/>
    <property type="match status" value="1"/>
</dbReference>
<feature type="signal peptide" evidence="5">
    <location>
        <begin position="1"/>
        <end position="22"/>
    </location>
</feature>
<keyword evidence="8" id="KW-1185">Reference proteome</keyword>
<protein>
    <recommendedName>
        <fullName evidence="6">GH26 domain-containing protein</fullName>
    </recommendedName>
</protein>
<dbReference type="Gene3D" id="3.20.20.80">
    <property type="entry name" value="Glycosidases"/>
    <property type="match status" value="1"/>
</dbReference>
<keyword evidence="5" id="KW-0732">Signal</keyword>
<comment type="similarity">
    <text evidence="1 4">Belongs to the glycosyl hydrolase 26 family.</text>
</comment>
<dbReference type="PROSITE" id="PS51764">
    <property type="entry name" value="GH26"/>
    <property type="match status" value="1"/>
</dbReference>
<accession>A0ABP6SEY0</accession>
<feature type="domain" description="GH26" evidence="6">
    <location>
        <begin position="42"/>
        <end position="328"/>
    </location>
</feature>
<dbReference type="PANTHER" id="PTHR40079">
    <property type="entry name" value="MANNAN ENDO-1,4-BETA-MANNOSIDASE E-RELATED"/>
    <property type="match status" value="1"/>
</dbReference>
<feature type="active site" description="Nucleophile" evidence="4">
    <location>
        <position position="263"/>
    </location>
</feature>
<dbReference type="SUPFAM" id="SSF51445">
    <property type="entry name" value="(Trans)glycosidases"/>
    <property type="match status" value="1"/>
</dbReference>
<feature type="chain" id="PRO_5045552572" description="GH26 domain-containing protein" evidence="5">
    <location>
        <begin position="23"/>
        <end position="331"/>
    </location>
</feature>
<keyword evidence="2 4" id="KW-0378">Hydrolase</keyword>
<dbReference type="PROSITE" id="PS51257">
    <property type="entry name" value="PROKAR_LIPOPROTEIN"/>
    <property type="match status" value="1"/>
</dbReference>
<evidence type="ECO:0000313" key="8">
    <source>
        <dbReference type="Proteomes" id="UP001499990"/>
    </source>
</evidence>
<name>A0ABP6SEY0_9ACTN</name>
<keyword evidence="3 4" id="KW-0326">Glycosidase</keyword>
<dbReference type="Proteomes" id="UP001499990">
    <property type="component" value="Unassembled WGS sequence"/>
</dbReference>
<sequence>MSTPRPMTAAGLLLAALLTTLAGCSPEPLGRDARQARNGPRAEPAVVPHDVRPLIQPGRKYFGAAVAGAPRSMEPVEAYAGMVGKKPNLIETYASWGDALNEQGVRNAWEYGAMTVVSWEPHGTTLADIADGKSDEYIKKYAAEVAELRLPLAISFADEMNGWWNDWGTRNNEPADYVRAWKHIHGLFTEAGAANVIWTWAPNVIQPALSIDLKAYYPGDGYVDWVGLVGYFTTWEGETFDTLFGPTIDAIRTFTRKPLLLLETASEPTEARTAVVRSLFAGVQSRDDVLGFVWFDHNKRADWRLSSTPVALAEFKRLAADDMFGFDVRKP</sequence>
<dbReference type="InterPro" id="IPR000805">
    <property type="entry name" value="Glyco_hydro_26"/>
</dbReference>
<evidence type="ECO:0000259" key="6">
    <source>
        <dbReference type="PROSITE" id="PS51764"/>
    </source>
</evidence>
<evidence type="ECO:0000256" key="1">
    <source>
        <dbReference type="ARBA" id="ARBA00007754"/>
    </source>
</evidence>
<evidence type="ECO:0000256" key="2">
    <source>
        <dbReference type="ARBA" id="ARBA00022801"/>
    </source>
</evidence>
<dbReference type="InterPro" id="IPR022790">
    <property type="entry name" value="GH26_dom"/>
</dbReference>
<comment type="caution">
    <text evidence="7">The sequence shown here is derived from an EMBL/GenBank/DDBJ whole genome shotgun (WGS) entry which is preliminary data.</text>
</comment>
<evidence type="ECO:0000256" key="3">
    <source>
        <dbReference type="ARBA" id="ARBA00023295"/>
    </source>
</evidence>
<organism evidence="7 8">
    <name type="scientific">Streptomyces sannanensis</name>
    <dbReference type="NCBI Taxonomy" id="285536"/>
    <lineage>
        <taxon>Bacteria</taxon>
        <taxon>Bacillati</taxon>
        <taxon>Actinomycetota</taxon>
        <taxon>Actinomycetes</taxon>
        <taxon>Kitasatosporales</taxon>
        <taxon>Streptomycetaceae</taxon>
        <taxon>Streptomyces</taxon>
    </lineage>
</organism>
<dbReference type="Pfam" id="PF02156">
    <property type="entry name" value="Glyco_hydro_26"/>
    <property type="match status" value="1"/>
</dbReference>
<reference evidence="8" key="1">
    <citation type="journal article" date="2019" name="Int. J. Syst. Evol. Microbiol.">
        <title>The Global Catalogue of Microorganisms (GCM) 10K type strain sequencing project: providing services to taxonomists for standard genome sequencing and annotation.</title>
        <authorList>
            <consortium name="The Broad Institute Genomics Platform"/>
            <consortium name="The Broad Institute Genome Sequencing Center for Infectious Disease"/>
            <person name="Wu L."/>
            <person name="Ma J."/>
        </authorList>
    </citation>
    <scope>NUCLEOTIDE SEQUENCE [LARGE SCALE GENOMIC DNA]</scope>
    <source>
        <strain evidence="8">JCM 9651</strain>
    </source>
</reference>
<proteinExistence type="inferred from homology"/>
<evidence type="ECO:0000256" key="5">
    <source>
        <dbReference type="SAM" id="SignalP"/>
    </source>
</evidence>
<evidence type="ECO:0000313" key="7">
    <source>
        <dbReference type="EMBL" id="GAA3374438.1"/>
    </source>
</evidence>